<evidence type="ECO:0000313" key="3">
    <source>
        <dbReference type="Proteomes" id="UP000784294"/>
    </source>
</evidence>
<comment type="caution">
    <text evidence="2">The sequence shown here is derived from an EMBL/GenBank/DDBJ whole genome shotgun (WGS) entry which is preliminary data.</text>
</comment>
<accession>A0A3S5AHH2</accession>
<reference evidence="2" key="1">
    <citation type="submission" date="2018-11" db="EMBL/GenBank/DDBJ databases">
        <authorList>
            <consortium name="Pathogen Informatics"/>
        </authorList>
    </citation>
    <scope>NUCLEOTIDE SEQUENCE</scope>
</reference>
<dbReference type="Proteomes" id="UP000784294">
    <property type="component" value="Unassembled WGS sequence"/>
</dbReference>
<organism evidence="2 3">
    <name type="scientific">Protopolystoma xenopodis</name>
    <dbReference type="NCBI Taxonomy" id="117903"/>
    <lineage>
        <taxon>Eukaryota</taxon>
        <taxon>Metazoa</taxon>
        <taxon>Spiralia</taxon>
        <taxon>Lophotrochozoa</taxon>
        <taxon>Platyhelminthes</taxon>
        <taxon>Monogenea</taxon>
        <taxon>Polyopisthocotylea</taxon>
        <taxon>Polystomatidea</taxon>
        <taxon>Polystomatidae</taxon>
        <taxon>Protopolystoma</taxon>
    </lineage>
</organism>
<dbReference type="AlphaFoldDB" id="A0A3S5AHH2"/>
<sequence>MGTERSEIAERIVITGHAFDWNATKRLTSYGQNTRKQKIREAVDILFQRNLMNRRLEGSFSEQFEEKSSVDSTSSHLDESDISPKQVDEEKELAQRKRGLLVNDQPDDYDSPNKIDEKSLSPTYVDFANTEILSSFESPAKRRRMDDLHSDDQVDLEHSHHQPTSPTHEFVKTVTPSFSDSIRYGMIKESDKVGSIALERFFDEVSVIMPSNFEYPSLDFLVFLTVGCTIC</sequence>
<proteinExistence type="predicted"/>
<dbReference type="EMBL" id="CAAALY010029174">
    <property type="protein sequence ID" value="VEL16613.1"/>
    <property type="molecule type" value="Genomic_DNA"/>
</dbReference>
<feature type="compositionally biased region" description="Basic and acidic residues" evidence="1">
    <location>
        <begin position="86"/>
        <end position="95"/>
    </location>
</feature>
<name>A0A3S5AHH2_9PLAT</name>
<feature type="region of interest" description="Disordered" evidence="1">
    <location>
        <begin position="60"/>
        <end position="117"/>
    </location>
</feature>
<evidence type="ECO:0000313" key="2">
    <source>
        <dbReference type="EMBL" id="VEL16613.1"/>
    </source>
</evidence>
<feature type="compositionally biased region" description="Basic and acidic residues" evidence="1">
    <location>
        <begin position="144"/>
        <end position="160"/>
    </location>
</feature>
<gene>
    <name evidence="2" type="ORF">PXEA_LOCUS10053</name>
</gene>
<protein>
    <submittedName>
        <fullName evidence="2">Uncharacterized protein</fullName>
    </submittedName>
</protein>
<feature type="region of interest" description="Disordered" evidence="1">
    <location>
        <begin position="139"/>
        <end position="171"/>
    </location>
</feature>
<keyword evidence="3" id="KW-1185">Reference proteome</keyword>
<evidence type="ECO:0000256" key="1">
    <source>
        <dbReference type="SAM" id="MobiDB-lite"/>
    </source>
</evidence>